<dbReference type="RefSeq" id="WP_203929049.1">
    <property type="nucleotide sequence ID" value="NZ_BOPH01000054.1"/>
</dbReference>
<protein>
    <recommendedName>
        <fullName evidence="3">DUF885 domain-containing protein</fullName>
    </recommendedName>
</protein>
<sequence length="537" mass="59568">MTPVFELCARYVDRLAEFDPVFATMRGVETEFRPATDFGPDGHAAREDLVRSTLAELATLEPTSDADRGAAAYLRERLESQAAWYDLGEPVRDLRALFGTMHIVHDNASMLPRGDDERWHRIATRLAAVPEMLASWRRSLDLGIERGTTAARRQAVEGAAQADSYVGSHEELVRSYGDGPLAGDLARAARAADAGYTDLARYLRETYAPRATEVDAVGAERYAVAARGSLGADLDAREAYEWGWAELERIEAELAVEAGHIKPGATIDEAMALLDASEFVDGEDAYREWLQDKHDWAIRQLHGVHFDIAEPLHTVEVVLATGSNSGAAYYTSPSEDLSRPGRTWWPTGGRTRFETWSELSTVYHEGVPGHHLQNGACRIAGDSLSRFAKVTGVSGYGEGWALYAERLADELGWFTDRGTRLGMLTGSSLRAARVVLDIGVHLDLPMPDGSRWTFENACRFLRDRGRAEPHRVHAEVVRYFGWPAQAISYKLGERAFLAARAEAQRRPGFDLKRWHTDLLNLGPVGLDQLRETLRHVG</sequence>
<dbReference type="InterPro" id="IPR010281">
    <property type="entry name" value="DUF885"/>
</dbReference>
<evidence type="ECO:0008006" key="3">
    <source>
        <dbReference type="Google" id="ProtNLM"/>
    </source>
</evidence>
<evidence type="ECO:0000313" key="2">
    <source>
        <dbReference type="Proteomes" id="UP000635606"/>
    </source>
</evidence>
<dbReference type="PANTHER" id="PTHR33361">
    <property type="entry name" value="GLR0591 PROTEIN"/>
    <property type="match status" value="1"/>
</dbReference>
<proteinExistence type="predicted"/>
<dbReference type="AlphaFoldDB" id="A0A8J4EEK4"/>
<name>A0A8J4EEK4_9ACTN</name>
<comment type="caution">
    <text evidence="1">The sequence shown here is derived from an EMBL/GenBank/DDBJ whole genome shotgun (WGS) entry which is preliminary data.</text>
</comment>
<dbReference type="Pfam" id="PF05960">
    <property type="entry name" value="DUF885"/>
    <property type="match status" value="1"/>
</dbReference>
<organism evidence="1 2">
    <name type="scientific">Virgisporangium ochraceum</name>
    <dbReference type="NCBI Taxonomy" id="65505"/>
    <lineage>
        <taxon>Bacteria</taxon>
        <taxon>Bacillati</taxon>
        <taxon>Actinomycetota</taxon>
        <taxon>Actinomycetes</taxon>
        <taxon>Micromonosporales</taxon>
        <taxon>Micromonosporaceae</taxon>
        <taxon>Virgisporangium</taxon>
    </lineage>
</organism>
<dbReference type="Proteomes" id="UP000635606">
    <property type="component" value="Unassembled WGS sequence"/>
</dbReference>
<accession>A0A8J4EEK4</accession>
<dbReference type="PANTHER" id="PTHR33361:SF2">
    <property type="entry name" value="DUF885 DOMAIN-CONTAINING PROTEIN"/>
    <property type="match status" value="1"/>
</dbReference>
<dbReference type="EMBL" id="BOPH01000054">
    <property type="protein sequence ID" value="GIJ69117.1"/>
    <property type="molecule type" value="Genomic_DNA"/>
</dbReference>
<reference evidence="1" key="1">
    <citation type="submission" date="2021-01" db="EMBL/GenBank/DDBJ databases">
        <title>Whole genome shotgun sequence of Virgisporangium ochraceum NBRC 16418.</title>
        <authorList>
            <person name="Komaki H."/>
            <person name="Tamura T."/>
        </authorList>
    </citation>
    <scope>NUCLEOTIDE SEQUENCE</scope>
    <source>
        <strain evidence="1">NBRC 16418</strain>
    </source>
</reference>
<evidence type="ECO:0000313" key="1">
    <source>
        <dbReference type="EMBL" id="GIJ69117.1"/>
    </source>
</evidence>
<gene>
    <name evidence="1" type="ORF">Voc01_040340</name>
</gene>
<keyword evidence="2" id="KW-1185">Reference proteome</keyword>